<name>A0ABT2HBJ3_9MICO</name>
<gene>
    <name evidence="1" type="ORF">N1032_26620</name>
</gene>
<dbReference type="Proteomes" id="UP001165586">
    <property type="component" value="Unassembled WGS sequence"/>
</dbReference>
<dbReference type="RefSeq" id="WP_259543663.1">
    <property type="nucleotide sequence ID" value="NZ_JANLCJ010000589.1"/>
</dbReference>
<protein>
    <recommendedName>
        <fullName evidence="3">Head fiber protein</fullName>
    </recommendedName>
</protein>
<dbReference type="EMBL" id="JANLCJ010000589">
    <property type="protein sequence ID" value="MCS5737309.1"/>
    <property type="molecule type" value="Genomic_DNA"/>
</dbReference>
<accession>A0ABT2HBJ3</accession>
<organism evidence="1 2">
    <name type="scientific">Herbiconiux daphne</name>
    <dbReference type="NCBI Taxonomy" id="2970914"/>
    <lineage>
        <taxon>Bacteria</taxon>
        <taxon>Bacillati</taxon>
        <taxon>Actinomycetota</taxon>
        <taxon>Actinomycetes</taxon>
        <taxon>Micrococcales</taxon>
        <taxon>Microbacteriaceae</taxon>
        <taxon>Herbiconiux</taxon>
    </lineage>
</organism>
<evidence type="ECO:0008006" key="3">
    <source>
        <dbReference type="Google" id="ProtNLM"/>
    </source>
</evidence>
<proteinExistence type="predicted"/>
<evidence type="ECO:0000313" key="1">
    <source>
        <dbReference type="EMBL" id="MCS5737309.1"/>
    </source>
</evidence>
<sequence length="80" mass="7638">MKYLDEQGQFSTVGAAGPITAPTVDNLSGAGVTGKALMKTATPAAALTALGITPQTKPADVAVGADAAALVTAVNALAAA</sequence>
<keyword evidence="2" id="KW-1185">Reference proteome</keyword>
<feature type="non-terminal residue" evidence="1">
    <location>
        <position position="80"/>
    </location>
</feature>
<reference evidence="1" key="1">
    <citation type="submission" date="2022-08" db="EMBL/GenBank/DDBJ databases">
        <authorList>
            <person name="Deng Y."/>
            <person name="Han X.-F."/>
            <person name="Zhang Y.-Q."/>
        </authorList>
    </citation>
    <scope>NUCLEOTIDE SEQUENCE</scope>
    <source>
        <strain evidence="1">CPCC 203386</strain>
    </source>
</reference>
<comment type="caution">
    <text evidence="1">The sequence shown here is derived from an EMBL/GenBank/DDBJ whole genome shotgun (WGS) entry which is preliminary data.</text>
</comment>
<evidence type="ECO:0000313" key="2">
    <source>
        <dbReference type="Proteomes" id="UP001165586"/>
    </source>
</evidence>